<dbReference type="PANTHER" id="PTHR30075:SF2">
    <property type="entry name" value="GLYCINE--TRNA LIGASE, CHLOROPLASTIC_MITOCHONDRIAL 2"/>
    <property type="match status" value="1"/>
</dbReference>
<dbReference type="HAMAP" id="MF_00254">
    <property type="entry name" value="Gly_tRNA_synth_alpha"/>
    <property type="match status" value="1"/>
</dbReference>
<dbReference type="Proteomes" id="UP000032420">
    <property type="component" value="Chromosome I"/>
</dbReference>
<dbReference type="STRING" id="1495769.CEM_249"/>
<evidence type="ECO:0000256" key="6">
    <source>
        <dbReference type="ARBA" id="ARBA00022917"/>
    </source>
</evidence>
<dbReference type="InterPro" id="IPR002310">
    <property type="entry name" value="Gly-tRNA_ligase_asu"/>
</dbReference>
<dbReference type="KEGG" id="eme:CEM_249"/>
<comment type="subcellular location">
    <subcellularLocation>
        <location evidence="9">Cytoplasm</location>
    </subcellularLocation>
</comment>
<evidence type="ECO:0000256" key="1">
    <source>
        <dbReference type="ARBA" id="ARBA00008226"/>
    </source>
</evidence>
<dbReference type="AlphaFoldDB" id="A0A078KEC2"/>
<evidence type="ECO:0000256" key="4">
    <source>
        <dbReference type="ARBA" id="ARBA00022741"/>
    </source>
</evidence>
<dbReference type="PANTHER" id="PTHR30075">
    <property type="entry name" value="GLYCYL-TRNA SYNTHETASE"/>
    <property type="match status" value="1"/>
</dbReference>
<sequence length="295" mass="34949">MFLYKKLITFQQIILNLKKYWSEQGCIIIEPLDLEVGAGTFHPATFLKAIDPKSKIWNAAYLQSCRRPSDSRYAKTPNRIQHYYQFQVIMKPSPENLQELYINSLYNLGINPNIHDIRFVKDNWKSPVLGAWGLGWEIWINGMEVTQFTYLQQVGGIECNPIIGELTYGIERLAMYLQNVNDIYEIIWYFTLDGNQITYGNIYLQNEIDQSNYNLKYTNSKFLYNNFDYHENMCLQLIKFNLIYPAYEQIIKASHIFNIIDAKKSISITERQRYILRIRTMSCNLAKKYYNLRLK</sequence>
<dbReference type="GO" id="GO:0005829">
    <property type="term" value="C:cytosol"/>
    <property type="evidence" value="ECO:0007669"/>
    <property type="project" value="TreeGrafter"/>
</dbReference>
<dbReference type="GO" id="GO:0004820">
    <property type="term" value="F:glycine-tRNA ligase activity"/>
    <property type="evidence" value="ECO:0007669"/>
    <property type="project" value="UniProtKB-UniRule"/>
</dbReference>
<dbReference type="PROSITE" id="PS50861">
    <property type="entry name" value="AA_TRNA_LIGASE_II_GLYAB"/>
    <property type="match status" value="1"/>
</dbReference>
<keyword evidence="4 9" id="KW-0547">Nucleotide-binding</keyword>
<dbReference type="NCBIfam" id="TIGR00388">
    <property type="entry name" value="glyQ"/>
    <property type="match status" value="1"/>
</dbReference>
<evidence type="ECO:0000256" key="7">
    <source>
        <dbReference type="ARBA" id="ARBA00023146"/>
    </source>
</evidence>
<evidence type="ECO:0000313" key="10">
    <source>
        <dbReference type="EMBL" id="CDZ16508.1"/>
    </source>
</evidence>
<dbReference type="PRINTS" id="PR01044">
    <property type="entry name" value="TRNASYNTHGA"/>
</dbReference>
<comment type="similarity">
    <text evidence="1 9">Belongs to the class-II aminoacyl-tRNA synthetase family.</text>
</comment>
<gene>
    <name evidence="9 10" type="primary">glyQ</name>
    <name evidence="10" type="ORF">CEM_249</name>
</gene>
<dbReference type="NCBIfam" id="NF006827">
    <property type="entry name" value="PRK09348.1"/>
    <property type="match status" value="1"/>
</dbReference>
<evidence type="ECO:0000256" key="2">
    <source>
        <dbReference type="ARBA" id="ARBA00011209"/>
    </source>
</evidence>
<evidence type="ECO:0000256" key="5">
    <source>
        <dbReference type="ARBA" id="ARBA00022840"/>
    </source>
</evidence>
<proteinExistence type="inferred from homology"/>
<dbReference type="FunFam" id="3.30.930.10:FF:000006">
    <property type="entry name" value="Glycine--tRNA ligase alpha subunit"/>
    <property type="match status" value="1"/>
</dbReference>
<accession>A0A078KEC2</accession>
<dbReference type="Gene3D" id="3.30.930.10">
    <property type="entry name" value="Bira Bifunctional Protein, Domain 2"/>
    <property type="match status" value="1"/>
</dbReference>
<dbReference type="Pfam" id="PF02091">
    <property type="entry name" value="tRNA-synt_2e"/>
    <property type="match status" value="1"/>
</dbReference>
<organism evidence="10 11">
    <name type="scientific">Candidatus Johnevansia muelleri</name>
    <dbReference type="NCBI Taxonomy" id="1495769"/>
    <lineage>
        <taxon>Bacteria</taxon>
        <taxon>Pseudomonadati</taxon>
        <taxon>Pseudomonadota</taxon>
        <taxon>Gammaproteobacteria</taxon>
        <taxon>Candidatus Johnevansiales</taxon>
        <taxon>Candidatus Johnevansiaceae</taxon>
        <taxon>Candidatus Johnevansia</taxon>
    </lineage>
</organism>
<keyword evidence="6 9" id="KW-0648">Protein biosynthesis</keyword>
<evidence type="ECO:0000256" key="9">
    <source>
        <dbReference type="HAMAP-Rule" id="MF_00254"/>
    </source>
</evidence>
<evidence type="ECO:0000256" key="3">
    <source>
        <dbReference type="ARBA" id="ARBA00022598"/>
    </source>
</evidence>
<evidence type="ECO:0000256" key="8">
    <source>
        <dbReference type="ARBA" id="ARBA00047937"/>
    </source>
</evidence>
<keyword evidence="11" id="KW-1185">Reference proteome</keyword>
<dbReference type="PATRIC" id="fig|1495769.3.peg.230"/>
<dbReference type="InterPro" id="IPR006194">
    <property type="entry name" value="Gly-tRNA-synth_heterodimer"/>
</dbReference>
<name>A0A078KEC2_9GAMM</name>
<dbReference type="EC" id="6.1.1.14" evidence="9"/>
<dbReference type="SUPFAM" id="SSF55681">
    <property type="entry name" value="Class II aaRS and biotin synthetases"/>
    <property type="match status" value="1"/>
</dbReference>
<keyword evidence="7 9" id="KW-0030">Aminoacyl-tRNA synthetase</keyword>
<comment type="subunit">
    <text evidence="2 9">Tetramer of two alpha and two beta subunits.</text>
</comment>
<dbReference type="GO" id="GO:0006426">
    <property type="term" value="P:glycyl-tRNA aminoacylation"/>
    <property type="evidence" value="ECO:0007669"/>
    <property type="project" value="UniProtKB-UniRule"/>
</dbReference>
<reference evidence="11" key="1">
    <citation type="submission" date="2014-07" db="EMBL/GenBank/DDBJ databases">
        <authorList>
            <person name="Santos-Garcia D."/>
        </authorList>
    </citation>
    <scope>NUCLEOTIDE SEQUENCE [LARGE SCALE GENOMIC DNA]</scope>
</reference>
<dbReference type="OrthoDB" id="9802183at2"/>
<evidence type="ECO:0000313" key="11">
    <source>
        <dbReference type="Proteomes" id="UP000032420"/>
    </source>
</evidence>
<keyword evidence="5 9" id="KW-0067">ATP-binding</keyword>
<keyword evidence="3 9" id="KW-0436">Ligase</keyword>
<dbReference type="EMBL" id="LM655252">
    <property type="protein sequence ID" value="CDZ16508.1"/>
    <property type="molecule type" value="Genomic_DNA"/>
</dbReference>
<dbReference type="HOGENOM" id="CLU_057066_1_0_6"/>
<keyword evidence="9" id="KW-0963">Cytoplasm</keyword>
<dbReference type="InterPro" id="IPR045864">
    <property type="entry name" value="aa-tRNA-synth_II/BPL/LPL"/>
</dbReference>
<dbReference type="GO" id="GO:0005524">
    <property type="term" value="F:ATP binding"/>
    <property type="evidence" value="ECO:0007669"/>
    <property type="project" value="UniProtKB-UniRule"/>
</dbReference>
<dbReference type="Gene3D" id="1.20.58.180">
    <property type="entry name" value="Class II aaRS and biotin synthetases, domain 2"/>
    <property type="match status" value="1"/>
</dbReference>
<protein>
    <recommendedName>
        <fullName evidence="9">Glycine--tRNA ligase alpha subunit</fullName>
        <ecNumber evidence="9">6.1.1.14</ecNumber>
    </recommendedName>
    <alternativeName>
        <fullName evidence="9">Glycyl-tRNA synthetase alpha subunit</fullName>
        <shortName evidence="9">GlyRS</shortName>
    </alternativeName>
</protein>
<comment type="catalytic activity">
    <reaction evidence="8 9">
        <text>tRNA(Gly) + glycine + ATP = glycyl-tRNA(Gly) + AMP + diphosphate</text>
        <dbReference type="Rhea" id="RHEA:16013"/>
        <dbReference type="Rhea" id="RHEA-COMP:9664"/>
        <dbReference type="Rhea" id="RHEA-COMP:9683"/>
        <dbReference type="ChEBI" id="CHEBI:30616"/>
        <dbReference type="ChEBI" id="CHEBI:33019"/>
        <dbReference type="ChEBI" id="CHEBI:57305"/>
        <dbReference type="ChEBI" id="CHEBI:78442"/>
        <dbReference type="ChEBI" id="CHEBI:78522"/>
        <dbReference type="ChEBI" id="CHEBI:456215"/>
        <dbReference type="EC" id="6.1.1.14"/>
    </reaction>
</comment>